<dbReference type="InterPro" id="IPR004304">
    <property type="entry name" value="FmdA_AmdA"/>
</dbReference>
<sequence>MLEIKEYIYEFAKDMKPVAKAKDNEVVKFIVEDCFAGQIKSEKDIAMSVDWKHTNPAAGPLYVEGAEPGDVLCVEILDIKVADQGAVCSIPDCGPFADKSESRTHILKIKDGKVIWKKYNMIWPVDTMIGVIGVATDEKNISTGFVGNHGGNMDNPMIKKGVRMWLPVRVEGGLLAMGDLHATMADGEVCGTGIEIAGEVIVRVKVLKNFELNWALLETEDAYYVNTCGPTCDDAIRAGYQEMHRLLCNAYGMDYTDAGMYMSMQGFLAANQACLVAEAGGDSFRIGTPKVLNKKPLIGF</sequence>
<dbReference type="Gene3D" id="2.60.120.580">
    <property type="entry name" value="Acetamidase/Formamidase-like domains"/>
    <property type="match status" value="1"/>
</dbReference>
<dbReference type="SUPFAM" id="SSF141130">
    <property type="entry name" value="Acetamidase/Formamidase-like"/>
    <property type="match status" value="1"/>
</dbReference>
<dbReference type="EMBL" id="CP017037">
    <property type="protein sequence ID" value="AOH39456.1"/>
    <property type="molecule type" value="Genomic_DNA"/>
</dbReference>
<dbReference type="PANTHER" id="PTHR31891">
    <property type="entry name" value="FORMAMIDASE C869.04-RELATED"/>
    <property type="match status" value="1"/>
</dbReference>
<dbReference type="Proteomes" id="UP000094757">
    <property type="component" value="Chromosome"/>
</dbReference>
<dbReference type="Gene3D" id="2.40.10.120">
    <property type="match status" value="1"/>
</dbReference>
<accession>A0A1B3WEU9</accession>
<organism evidence="1 2">
    <name type="scientific">Dialister pneumosintes</name>
    <dbReference type="NCBI Taxonomy" id="39950"/>
    <lineage>
        <taxon>Bacteria</taxon>
        <taxon>Bacillati</taxon>
        <taxon>Bacillota</taxon>
        <taxon>Negativicutes</taxon>
        <taxon>Veillonellales</taxon>
        <taxon>Veillonellaceae</taxon>
        <taxon>Dialister</taxon>
    </lineage>
</organism>
<dbReference type="RefSeq" id="WP_069177254.1">
    <property type="nucleotide sequence ID" value="NZ_CP017037.1"/>
</dbReference>
<name>A0A1B3WEU9_9FIRM</name>
<dbReference type="AlphaFoldDB" id="A0A1B3WEU9"/>
<dbReference type="STRING" id="39950.BCB69_05545"/>
<evidence type="ECO:0000313" key="1">
    <source>
        <dbReference type="EMBL" id="AOH39456.1"/>
    </source>
</evidence>
<dbReference type="PANTHER" id="PTHR31891:SF1">
    <property type="entry name" value="FORMAMIDASE C869.04-RELATED"/>
    <property type="match status" value="1"/>
</dbReference>
<reference evidence="2" key="1">
    <citation type="submission" date="2016-08" db="EMBL/GenBank/DDBJ databases">
        <authorList>
            <person name="Holder M.E."/>
            <person name="Ajami N.J."/>
            <person name="Petrosino J.F."/>
        </authorList>
    </citation>
    <scope>NUCLEOTIDE SEQUENCE [LARGE SCALE GENOMIC DNA]</scope>
    <source>
        <strain evidence="2">F0677</strain>
    </source>
</reference>
<protein>
    <submittedName>
        <fullName evidence="1">Acetamidase</fullName>
    </submittedName>
</protein>
<evidence type="ECO:0000313" key="2">
    <source>
        <dbReference type="Proteomes" id="UP000094757"/>
    </source>
</evidence>
<dbReference type="Gene3D" id="3.10.28.20">
    <property type="entry name" value="Acetamidase/Formamidase-like domains"/>
    <property type="match status" value="1"/>
</dbReference>
<dbReference type="GO" id="GO:0016811">
    <property type="term" value="F:hydrolase activity, acting on carbon-nitrogen (but not peptide) bonds, in linear amides"/>
    <property type="evidence" value="ECO:0007669"/>
    <property type="project" value="InterPro"/>
</dbReference>
<gene>
    <name evidence="1" type="ORF">BCB69_05545</name>
</gene>
<proteinExistence type="predicted"/>
<dbReference type="KEGG" id="dpn:BCB69_05545"/>
<dbReference type="Pfam" id="PF03069">
    <property type="entry name" value="FmdA_AmdA"/>
    <property type="match status" value="2"/>
</dbReference>